<evidence type="ECO:0000256" key="3">
    <source>
        <dbReference type="ARBA" id="ARBA00004370"/>
    </source>
</evidence>
<keyword evidence="9" id="KW-1185">Reference proteome</keyword>
<evidence type="ECO:0000256" key="6">
    <source>
        <dbReference type="ARBA" id="ARBA00023136"/>
    </source>
</evidence>
<protein>
    <recommendedName>
        <fullName evidence="10">DUF676 domain-containing protein</fullName>
    </recommendedName>
</protein>
<keyword evidence="5" id="KW-0496">Mitochondrion</keyword>
<evidence type="ECO:0000313" key="9">
    <source>
        <dbReference type="Proteomes" id="UP001497444"/>
    </source>
</evidence>
<evidence type="ECO:0008006" key="10">
    <source>
        <dbReference type="Google" id="ProtNLM"/>
    </source>
</evidence>
<dbReference type="Proteomes" id="UP001497444">
    <property type="component" value="Chromosome 11"/>
</dbReference>
<feature type="non-terminal residue" evidence="8">
    <location>
        <position position="409"/>
    </location>
</feature>
<dbReference type="EMBL" id="OZ020106">
    <property type="protein sequence ID" value="CAK9258387.1"/>
    <property type="molecule type" value="Genomic_DNA"/>
</dbReference>
<reference evidence="8" key="1">
    <citation type="submission" date="2024-02" db="EMBL/GenBank/DDBJ databases">
        <authorList>
            <consortium name="ELIXIR-Norway"/>
            <consortium name="Elixir Norway"/>
        </authorList>
    </citation>
    <scope>NUCLEOTIDE SEQUENCE</scope>
</reference>
<dbReference type="PANTHER" id="PTHR48182">
    <property type="entry name" value="PROTEIN SERAC1"/>
    <property type="match status" value="1"/>
</dbReference>
<organism evidence="8 9">
    <name type="scientific">Sphagnum jensenii</name>
    <dbReference type="NCBI Taxonomy" id="128206"/>
    <lineage>
        <taxon>Eukaryota</taxon>
        <taxon>Viridiplantae</taxon>
        <taxon>Streptophyta</taxon>
        <taxon>Embryophyta</taxon>
        <taxon>Bryophyta</taxon>
        <taxon>Sphagnophytina</taxon>
        <taxon>Sphagnopsida</taxon>
        <taxon>Sphagnales</taxon>
        <taxon>Sphagnaceae</taxon>
        <taxon>Sphagnum</taxon>
    </lineage>
</organism>
<feature type="region of interest" description="Disordered" evidence="7">
    <location>
        <begin position="1"/>
        <end position="35"/>
    </location>
</feature>
<proteinExistence type="predicted"/>
<keyword evidence="4" id="KW-0256">Endoplasmic reticulum</keyword>
<dbReference type="InterPro" id="IPR052374">
    <property type="entry name" value="SERAC1"/>
</dbReference>
<dbReference type="PANTHER" id="PTHR48182:SF2">
    <property type="entry name" value="PROTEIN SERAC1"/>
    <property type="match status" value="1"/>
</dbReference>
<feature type="non-terminal residue" evidence="8">
    <location>
        <position position="1"/>
    </location>
</feature>
<evidence type="ECO:0000256" key="2">
    <source>
        <dbReference type="ARBA" id="ARBA00004240"/>
    </source>
</evidence>
<accession>A0ABP0VYF6</accession>
<evidence type="ECO:0000256" key="1">
    <source>
        <dbReference type="ARBA" id="ARBA00004173"/>
    </source>
</evidence>
<sequence length="409" mass="46708">MEPDPRDEELGMKSLPSSCKDAWGKQIPPEPPPFNMVSWIGERSHQSEITMVEQEPKGAENINDPSTILDNPSSIETPISSEQEHQLILLEPDPIREFGIFGHFVLRWICCWTIEPQGSREVDQVLWKWPVKMPFQGTQDASDIMINPVHIVYPNLILTQPKLVIIFFHGIVSRKDISNAWKETWTSTTHINGEEPTFWIKEWLVEDMGENIQILSLSYDTNIYGVNGDVTDIGKNLVQSLVVNRSYENLWCAPIVLVGHSFGGLIIKSLVVEIQRYMNQKTSNDIESTMNARSKDFYDNLTGVIFYGAPHEGGTKTFSMYFAEICQEVGLLNKTHSITQQNFLQNVQVLDQKMEQLSVDFDQTKENLNIYAFVEGQPINQNEEILVSLASAQRLSRNNYYKIEDANHL</sequence>
<evidence type="ECO:0000256" key="5">
    <source>
        <dbReference type="ARBA" id="ARBA00023128"/>
    </source>
</evidence>
<evidence type="ECO:0000256" key="7">
    <source>
        <dbReference type="SAM" id="MobiDB-lite"/>
    </source>
</evidence>
<evidence type="ECO:0000313" key="8">
    <source>
        <dbReference type="EMBL" id="CAK9258387.1"/>
    </source>
</evidence>
<gene>
    <name evidence="8" type="ORF">CSSPJE1EN1_LOCUS3865</name>
</gene>
<evidence type="ECO:0000256" key="4">
    <source>
        <dbReference type="ARBA" id="ARBA00022824"/>
    </source>
</evidence>
<dbReference type="InterPro" id="IPR029058">
    <property type="entry name" value="AB_hydrolase_fold"/>
</dbReference>
<dbReference type="SUPFAM" id="SSF53474">
    <property type="entry name" value="alpha/beta-Hydrolases"/>
    <property type="match status" value="1"/>
</dbReference>
<name>A0ABP0VYF6_9BRYO</name>
<comment type="subcellular location">
    <subcellularLocation>
        <location evidence="2">Endoplasmic reticulum</location>
    </subcellularLocation>
    <subcellularLocation>
        <location evidence="3">Membrane</location>
    </subcellularLocation>
    <subcellularLocation>
        <location evidence="1">Mitochondrion</location>
    </subcellularLocation>
</comment>
<keyword evidence="6" id="KW-0472">Membrane</keyword>
<dbReference type="Gene3D" id="3.40.50.1820">
    <property type="entry name" value="alpha/beta hydrolase"/>
    <property type="match status" value="1"/>
</dbReference>